<dbReference type="InterPro" id="IPR036412">
    <property type="entry name" value="HAD-like_sf"/>
</dbReference>
<reference evidence="1" key="1">
    <citation type="submission" date="2019-04" db="EMBL/GenBank/DDBJ databases">
        <title>Evolution of Biomass-Degrading Anaerobic Consortia Revealed by Metagenomics.</title>
        <authorList>
            <person name="Peng X."/>
        </authorList>
    </citation>
    <scope>NUCLEOTIDE SEQUENCE</scope>
    <source>
        <strain evidence="1">SIG141</strain>
    </source>
</reference>
<dbReference type="SFLD" id="SFLDS00003">
    <property type="entry name" value="Haloacid_Dehalogenase"/>
    <property type="match status" value="1"/>
</dbReference>
<comment type="caution">
    <text evidence="1">The sequence shown here is derived from an EMBL/GenBank/DDBJ whole genome shotgun (WGS) entry which is preliminary data.</text>
</comment>
<dbReference type="Gene3D" id="1.10.150.240">
    <property type="entry name" value="Putative phosphatase, domain 2"/>
    <property type="match status" value="1"/>
</dbReference>
<dbReference type="Proteomes" id="UP000763088">
    <property type="component" value="Unassembled WGS sequence"/>
</dbReference>
<dbReference type="InterPro" id="IPR006439">
    <property type="entry name" value="HAD-SF_hydro_IA"/>
</dbReference>
<dbReference type="PANTHER" id="PTHR43611:SF3">
    <property type="entry name" value="FLAVIN MONONUCLEOTIDE HYDROLASE 1, CHLOROPLATIC"/>
    <property type="match status" value="1"/>
</dbReference>
<dbReference type="SUPFAM" id="SSF56784">
    <property type="entry name" value="HAD-like"/>
    <property type="match status" value="1"/>
</dbReference>
<dbReference type="EMBL" id="SUYD01000006">
    <property type="protein sequence ID" value="MBE6266028.1"/>
    <property type="molecule type" value="Genomic_DNA"/>
</dbReference>
<proteinExistence type="predicted"/>
<evidence type="ECO:0000313" key="2">
    <source>
        <dbReference type="Proteomes" id="UP000763088"/>
    </source>
</evidence>
<dbReference type="InterPro" id="IPR023214">
    <property type="entry name" value="HAD_sf"/>
</dbReference>
<sequence>MKQIKNIAFDLGGVVIALSYEQAVRRFEEIGLKDARQHLDAFHQRGIFGDLERGIITTEEFRIELGKLIGREVTYDECLYAWHGYVEYVPQKNLQMLLKLRQLGYKVCLLSNTNPFMMQWAMSNEFDGNGHSMDYYFDNLYLSYKYKYMKPSPEIFKIMLEGQQSSAEETLFIDDGQKNVEAAKELGMKTLFPENNEDWTEPLAKLLGIE</sequence>
<dbReference type="Pfam" id="PF00702">
    <property type="entry name" value="Hydrolase"/>
    <property type="match status" value="1"/>
</dbReference>
<protein>
    <submittedName>
        <fullName evidence="1">HAD family phosphatase</fullName>
    </submittedName>
</protein>
<dbReference type="SFLD" id="SFLDG01129">
    <property type="entry name" value="C1.5:_HAD__Beta-PGM__Phosphata"/>
    <property type="match status" value="1"/>
</dbReference>
<organism evidence="1 2">
    <name type="scientific">Xylanibacter ruminicola</name>
    <name type="common">Prevotella ruminicola</name>
    <dbReference type="NCBI Taxonomy" id="839"/>
    <lineage>
        <taxon>Bacteria</taxon>
        <taxon>Pseudomonadati</taxon>
        <taxon>Bacteroidota</taxon>
        <taxon>Bacteroidia</taxon>
        <taxon>Bacteroidales</taxon>
        <taxon>Prevotellaceae</taxon>
        <taxon>Xylanibacter</taxon>
    </lineage>
</organism>
<evidence type="ECO:0000313" key="1">
    <source>
        <dbReference type="EMBL" id="MBE6266028.1"/>
    </source>
</evidence>
<dbReference type="InterPro" id="IPR023198">
    <property type="entry name" value="PGP-like_dom2"/>
</dbReference>
<dbReference type="PANTHER" id="PTHR43611">
    <property type="entry name" value="ALPHA-D-GLUCOSE 1-PHOSPHATE PHOSPHATASE"/>
    <property type="match status" value="1"/>
</dbReference>
<accession>A0A928GIJ0</accession>
<name>A0A928GIJ0_XYLRU</name>
<gene>
    <name evidence="1" type="ORF">E7102_06125</name>
</gene>
<dbReference type="NCBIfam" id="TIGR01509">
    <property type="entry name" value="HAD-SF-IA-v3"/>
    <property type="match status" value="1"/>
</dbReference>
<dbReference type="Gene3D" id="3.40.50.1000">
    <property type="entry name" value="HAD superfamily/HAD-like"/>
    <property type="match status" value="1"/>
</dbReference>
<dbReference type="CDD" id="cd02603">
    <property type="entry name" value="HAD_sEH-N_like"/>
    <property type="match status" value="1"/>
</dbReference>
<dbReference type="AlphaFoldDB" id="A0A928GIJ0"/>